<protein>
    <submittedName>
        <fullName evidence="2">Alkylhydroperoxidase AhpD family core domain-containing protein</fullName>
    </submittedName>
</protein>
<evidence type="ECO:0000259" key="1">
    <source>
        <dbReference type="Pfam" id="PF02627"/>
    </source>
</evidence>
<accession>A0A1M4V7T7</accession>
<keyword evidence="2" id="KW-0560">Oxidoreductase</keyword>
<dbReference type="EMBL" id="FQUL01000014">
    <property type="protein sequence ID" value="SHE65051.1"/>
    <property type="molecule type" value="Genomic_DNA"/>
</dbReference>
<organism evidence="2 3">
    <name type="scientific">Ferrithrix thermotolerans DSM 19514</name>
    <dbReference type="NCBI Taxonomy" id="1121881"/>
    <lineage>
        <taxon>Bacteria</taxon>
        <taxon>Bacillati</taxon>
        <taxon>Actinomycetota</taxon>
        <taxon>Acidimicrobiia</taxon>
        <taxon>Acidimicrobiales</taxon>
        <taxon>Acidimicrobiaceae</taxon>
        <taxon>Ferrithrix</taxon>
    </lineage>
</organism>
<dbReference type="SUPFAM" id="SSF69118">
    <property type="entry name" value="AhpD-like"/>
    <property type="match status" value="1"/>
</dbReference>
<dbReference type="InterPro" id="IPR004675">
    <property type="entry name" value="AhpD_core"/>
</dbReference>
<feature type="domain" description="Carboxymuconolactone decarboxylase-like" evidence="1">
    <location>
        <begin position="25"/>
        <end position="100"/>
    </location>
</feature>
<dbReference type="STRING" id="1121881.SAMN02745225_01229"/>
<sequence length="120" mass="13087">MSEGKYHDLSESLRDSGRELRKHIPEVYRGFAGLHRAAYEDGALSGKFKELLALVIAISQECDGCIVSHVSSAIRKGATEQEVAEAIGVAIAMMGGPGTVWGPRAFEVYQEYAVKEETRT</sequence>
<dbReference type="Gene3D" id="1.20.1290.10">
    <property type="entry name" value="AhpD-like"/>
    <property type="match status" value="1"/>
</dbReference>
<dbReference type="RefSeq" id="WP_072790005.1">
    <property type="nucleotide sequence ID" value="NZ_FQUL01000014.1"/>
</dbReference>
<dbReference type="AlphaFoldDB" id="A0A1M4V7T7"/>
<dbReference type="NCBIfam" id="TIGR00778">
    <property type="entry name" value="ahpD_dom"/>
    <property type="match status" value="1"/>
</dbReference>
<keyword evidence="3" id="KW-1185">Reference proteome</keyword>
<dbReference type="PANTHER" id="PTHR33930:SF2">
    <property type="entry name" value="BLR3452 PROTEIN"/>
    <property type="match status" value="1"/>
</dbReference>
<dbReference type="PANTHER" id="PTHR33930">
    <property type="entry name" value="ALKYL HYDROPEROXIDE REDUCTASE AHPD"/>
    <property type="match status" value="1"/>
</dbReference>
<keyword evidence="2" id="KW-0575">Peroxidase</keyword>
<evidence type="ECO:0000313" key="3">
    <source>
        <dbReference type="Proteomes" id="UP000184295"/>
    </source>
</evidence>
<dbReference type="OrthoDB" id="1683318at2"/>
<reference evidence="3" key="1">
    <citation type="submission" date="2016-11" db="EMBL/GenBank/DDBJ databases">
        <authorList>
            <person name="Varghese N."/>
            <person name="Submissions S."/>
        </authorList>
    </citation>
    <scope>NUCLEOTIDE SEQUENCE [LARGE SCALE GENOMIC DNA]</scope>
    <source>
        <strain evidence="3">DSM 19514</strain>
    </source>
</reference>
<dbReference type="GO" id="GO:0051920">
    <property type="term" value="F:peroxiredoxin activity"/>
    <property type="evidence" value="ECO:0007669"/>
    <property type="project" value="InterPro"/>
</dbReference>
<dbReference type="Pfam" id="PF02627">
    <property type="entry name" value="CMD"/>
    <property type="match status" value="1"/>
</dbReference>
<dbReference type="Proteomes" id="UP000184295">
    <property type="component" value="Unassembled WGS sequence"/>
</dbReference>
<gene>
    <name evidence="2" type="ORF">SAMN02745225_01229</name>
</gene>
<dbReference type="InterPro" id="IPR003779">
    <property type="entry name" value="CMD-like"/>
</dbReference>
<proteinExistence type="predicted"/>
<name>A0A1M4V7T7_9ACTN</name>
<evidence type="ECO:0000313" key="2">
    <source>
        <dbReference type="EMBL" id="SHE65051.1"/>
    </source>
</evidence>
<dbReference type="InterPro" id="IPR029032">
    <property type="entry name" value="AhpD-like"/>
</dbReference>